<feature type="transmembrane region" description="Helical" evidence="1">
    <location>
        <begin position="734"/>
        <end position="750"/>
    </location>
</feature>
<feature type="transmembrane region" description="Helical" evidence="1">
    <location>
        <begin position="756"/>
        <end position="784"/>
    </location>
</feature>
<dbReference type="RefSeq" id="WP_186962963.1">
    <property type="nucleotide sequence ID" value="NZ_JACOPR010000002.1"/>
</dbReference>
<keyword evidence="1" id="KW-1133">Transmembrane helix</keyword>
<keyword evidence="1" id="KW-0472">Membrane</keyword>
<evidence type="ECO:0000256" key="1">
    <source>
        <dbReference type="SAM" id="Phobius"/>
    </source>
</evidence>
<dbReference type="EMBL" id="JACOPR010000002">
    <property type="protein sequence ID" value="MBC5729738.1"/>
    <property type="molecule type" value="Genomic_DNA"/>
</dbReference>
<feature type="transmembrane region" description="Helical" evidence="1">
    <location>
        <begin position="428"/>
        <end position="456"/>
    </location>
</feature>
<protein>
    <recommendedName>
        <fullName evidence="6">Glycosyltransferase RgtA/B/C/D-like domain-containing protein</fullName>
    </recommendedName>
</protein>
<feature type="transmembrane region" description="Helical" evidence="1">
    <location>
        <begin position="570"/>
        <end position="587"/>
    </location>
</feature>
<keyword evidence="5" id="KW-1185">Reference proteome</keyword>
<comment type="caution">
    <text evidence="4">The sequence shown here is derived from an EMBL/GenBank/DDBJ whole genome shotgun (WGS) entry which is preliminary data.</text>
</comment>
<feature type="transmembrane region" description="Helical" evidence="1">
    <location>
        <begin position="492"/>
        <end position="508"/>
    </location>
</feature>
<feature type="transmembrane region" description="Helical" evidence="1">
    <location>
        <begin position="665"/>
        <end position="683"/>
    </location>
</feature>
<dbReference type="InterPro" id="IPR056071">
    <property type="entry name" value="DUF7654"/>
</dbReference>
<feature type="transmembrane region" description="Helical" evidence="1">
    <location>
        <begin position="639"/>
        <end position="658"/>
    </location>
</feature>
<accession>A0ABR7HQF3</accession>
<feature type="domain" description="DUF7654" evidence="2">
    <location>
        <begin position="821"/>
        <end position="966"/>
    </location>
</feature>
<dbReference type="Proteomes" id="UP000660021">
    <property type="component" value="Unassembled WGS sequence"/>
</dbReference>
<feature type="transmembrane region" description="Helical" evidence="1">
    <location>
        <begin position="198"/>
        <end position="218"/>
    </location>
</feature>
<feature type="transmembrane region" description="Helical" evidence="1">
    <location>
        <begin position="468"/>
        <end position="486"/>
    </location>
</feature>
<feature type="domain" description="DUF7657" evidence="3">
    <location>
        <begin position="324"/>
        <end position="718"/>
    </location>
</feature>
<name>A0ABR7HQF3_9FIRM</name>
<evidence type="ECO:0008006" key="6">
    <source>
        <dbReference type="Google" id="ProtNLM"/>
    </source>
</evidence>
<evidence type="ECO:0000313" key="5">
    <source>
        <dbReference type="Proteomes" id="UP000660021"/>
    </source>
</evidence>
<feature type="transmembrane region" description="Helical" evidence="1">
    <location>
        <begin position="541"/>
        <end position="558"/>
    </location>
</feature>
<feature type="transmembrane region" description="Helical" evidence="1">
    <location>
        <begin position="248"/>
        <end position="275"/>
    </location>
</feature>
<feature type="transmembrane region" description="Helical" evidence="1">
    <location>
        <begin position="703"/>
        <end position="722"/>
    </location>
</feature>
<keyword evidence="1" id="KW-0812">Transmembrane</keyword>
<evidence type="ECO:0000313" key="4">
    <source>
        <dbReference type="EMBL" id="MBC5729738.1"/>
    </source>
</evidence>
<sequence>MEEETAKGAGHTRKQRNLRAGKGVCTVDKTMKIWKRAIIFIILVAVGFMFYIQSWEPHVAIDMQSDIATSINLFYDNGMVGEYRFDDTHMSEAVPLSAGRQTVFIPVPKEGMNRIRLDFGTSPGTMTLFYITVQPTLFEEYYFDSSDIFNWFEVQNDIINSEEKDGAVVYTVTGTDGFIAADTDLTQAVTARISLKTVTTLAAVVALACALTWIDILARGFAKIFRKLYQLGHDLWVYVHIPNDYKRAVLGVGVCAVSAACIALVIDGVLLKILYRAAVFLGMDTMTRYFSAGSSFSLLRAGFFFILIFVGMLCLLLGGERTVRYRYLLATLLLVLMTCGEYTGSSLGFYDGMLLGNTEEYQCSTLLGIPQGIRGDEWATEKPYYFAQVNGGDDLPYYNDKLMMDGADMIVSAFSPVKDPIILFRPSLLGFLFLPAANAFAFYWWWKIIALFMSAFELCRILTGRNRYGFYGAMIFTFAPAIRWWLSQSTTELYTFGFFAVACYYAYFQAESRVLRGLSIVGVFYFLTCYILTIYPACQVPVAYVLLGVVIWIIWRNWDKHPFAPRRLCTYVLVALPFAGLLVRFWLMSGPAIQTMLDTVYPGATRAWISLPAEYPLYQLINPFTAFIRHPDFSNSCEISQFYSFGIITVPLIIWLIVRRQKKVLLPALLCGISTLLALIAWLPEMPIINQITLLSMSYPGRMMLACGIGYTLTLISLVPMLEEEIQGICARKALVICGALWLFLLSVGSNCENIFSYFCAVWFGTVFFVCIVTLLCYMAYLLLRGGRRSCTYFMSLLVALNVFSTVWIDPITCGTDSMFEKTTMQAIRQLNAEDPGRWMVSGSPTISNLVSAQGVARVSGTYYYPDWTMMETIDPNHEYEHYWNQYAHIDMRLTVGENRVEIYDYEKSEKVDGTNRIIYINLETANKLGIKYIFTSVGVPEELVSTGAIELVYEDSIDPWQIYAIVG</sequence>
<feature type="transmembrane region" description="Helical" evidence="1">
    <location>
        <begin position="325"/>
        <end position="344"/>
    </location>
</feature>
<feature type="transmembrane region" description="Helical" evidence="1">
    <location>
        <begin position="515"/>
        <end position="535"/>
    </location>
</feature>
<proteinExistence type="predicted"/>
<organism evidence="4 5">
    <name type="scientific">Pseudoflavonifractor hominis</name>
    <dbReference type="NCBI Taxonomy" id="2763059"/>
    <lineage>
        <taxon>Bacteria</taxon>
        <taxon>Bacillati</taxon>
        <taxon>Bacillota</taxon>
        <taxon>Clostridia</taxon>
        <taxon>Eubacteriales</taxon>
        <taxon>Oscillospiraceae</taxon>
        <taxon>Pseudoflavonifractor</taxon>
    </lineage>
</organism>
<evidence type="ECO:0000259" key="3">
    <source>
        <dbReference type="Pfam" id="PF24677"/>
    </source>
</evidence>
<dbReference type="Pfam" id="PF24677">
    <property type="entry name" value="DUF7657"/>
    <property type="match status" value="1"/>
</dbReference>
<gene>
    <name evidence="4" type="ORF">H8S34_02680</name>
</gene>
<dbReference type="InterPro" id="IPR056074">
    <property type="entry name" value="DUF7657"/>
</dbReference>
<feature type="transmembrane region" description="Helical" evidence="1">
    <location>
        <begin position="295"/>
        <end position="318"/>
    </location>
</feature>
<evidence type="ECO:0000259" key="2">
    <source>
        <dbReference type="Pfam" id="PF24672"/>
    </source>
</evidence>
<feature type="transmembrane region" description="Helical" evidence="1">
    <location>
        <begin position="37"/>
        <end position="55"/>
    </location>
</feature>
<reference evidence="4 5" key="1">
    <citation type="submission" date="2020-08" db="EMBL/GenBank/DDBJ databases">
        <title>Genome public.</title>
        <authorList>
            <person name="Liu C."/>
            <person name="Sun Q."/>
        </authorList>
    </citation>
    <scope>NUCLEOTIDE SEQUENCE [LARGE SCALE GENOMIC DNA]</scope>
    <source>
        <strain evidence="4 5">New-38</strain>
    </source>
</reference>
<feature type="transmembrane region" description="Helical" evidence="1">
    <location>
        <begin position="791"/>
        <end position="809"/>
    </location>
</feature>
<dbReference type="Pfam" id="PF24672">
    <property type="entry name" value="DUF7654"/>
    <property type="match status" value="1"/>
</dbReference>